<accession>A0A6J4RVR0</accession>
<dbReference type="InterPro" id="IPR016155">
    <property type="entry name" value="Mopterin_synth/thiamin_S_b"/>
</dbReference>
<evidence type="ECO:0000313" key="1">
    <source>
        <dbReference type="EMBL" id="CAA9482925.1"/>
    </source>
</evidence>
<organism evidence="1">
    <name type="scientific">uncultured Segetibacter sp</name>
    <dbReference type="NCBI Taxonomy" id="481133"/>
    <lineage>
        <taxon>Bacteria</taxon>
        <taxon>Pseudomonadati</taxon>
        <taxon>Bacteroidota</taxon>
        <taxon>Chitinophagia</taxon>
        <taxon>Chitinophagales</taxon>
        <taxon>Chitinophagaceae</taxon>
        <taxon>Segetibacter</taxon>
        <taxon>environmental samples</taxon>
    </lineage>
</organism>
<dbReference type="Gene3D" id="3.10.20.30">
    <property type="match status" value="1"/>
</dbReference>
<sequence>MIFGQIADITGVSNIAIENVHDTNQLIEQLNLSYPSLASARYAIAVDKKIIKENTPLNNNNTIALLPPFSGG</sequence>
<evidence type="ECO:0008006" key="2">
    <source>
        <dbReference type="Google" id="ProtNLM"/>
    </source>
</evidence>
<reference evidence="1" key="1">
    <citation type="submission" date="2020-02" db="EMBL/GenBank/DDBJ databases">
        <authorList>
            <person name="Meier V. D."/>
        </authorList>
    </citation>
    <scope>NUCLEOTIDE SEQUENCE</scope>
    <source>
        <strain evidence="1">AVDCRST_MAG96</strain>
    </source>
</reference>
<name>A0A6J4RVR0_9BACT</name>
<protein>
    <recommendedName>
        <fullName evidence="2">Molybdopterin synthase sulfur carrier subunit</fullName>
    </recommendedName>
</protein>
<dbReference type="InterPro" id="IPR003749">
    <property type="entry name" value="ThiS/MoaD-like"/>
</dbReference>
<dbReference type="Pfam" id="PF02597">
    <property type="entry name" value="ThiS"/>
    <property type="match status" value="1"/>
</dbReference>
<gene>
    <name evidence="1" type="ORF">AVDCRST_MAG96-1104</name>
</gene>
<proteinExistence type="predicted"/>
<dbReference type="SUPFAM" id="SSF54285">
    <property type="entry name" value="MoaD/ThiS"/>
    <property type="match status" value="1"/>
</dbReference>
<dbReference type="CDD" id="cd00754">
    <property type="entry name" value="Ubl_MoaD"/>
    <property type="match status" value="1"/>
</dbReference>
<dbReference type="EMBL" id="CADCVN010000418">
    <property type="protein sequence ID" value="CAA9482925.1"/>
    <property type="molecule type" value="Genomic_DNA"/>
</dbReference>
<dbReference type="AlphaFoldDB" id="A0A6J4RVR0"/>
<dbReference type="InterPro" id="IPR012675">
    <property type="entry name" value="Beta-grasp_dom_sf"/>
</dbReference>